<dbReference type="PANTHER" id="PTHR43264">
    <property type="match status" value="1"/>
</dbReference>
<reference evidence="3 4" key="1">
    <citation type="submission" date="2020-08" db="EMBL/GenBank/DDBJ databases">
        <title>Genomic Encyclopedia of Type Strains, Phase IV (KMG-V): Genome sequencing to study the core and pangenomes of soil and plant-associated prokaryotes.</title>
        <authorList>
            <person name="Whitman W."/>
        </authorList>
    </citation>
    <scope>NUCLEOTIDE SEQUENCE [LARGE SCALE GENOMIC DNA]</scope>
    <source>
        <strain evidence="3 4">ANJLi2</strain>
    </source>
</reference>
<evidence type="ECO:0000313" key="4">
    <source>
        <dbReference type="Proteomes" id="UP000541583"/>
    </source>
</evidence>
<keyword evidence="1" id="KW-0732">Signal</keyword>
<feature type="signal peptide" evidence="1">
    <location>
        <begin position="1"/>
        <end position="20"/>
    </location>
</feature>
<evidence type="ECO:0000313" key="3">
    <source>
        <dbReference type="EMBL" id="MBB6107477.1"/>
    </source>
</evidence>
<protein>
    <submittedName>
        <fullName evidence="3">Inosine-uridine nucleoside N-ribohydrolase</fullName>
    </submittedName>
</protein>
<gene>
    <name evidence="3" type="ORF">HDF23_000207</name>
</gene>
<dbReference type="Pfam" id="PF01156">
    <property type="entry name" value="IU_nuc_hydro"/>
    <property type="match status" value="1"/>
</dbReference>
<keyword evidence="4" id="KW-1185">Reference proteome</keyword>
<dbReference type="InterPro" id="IPR036452">
    <property type="entry name" value="Ribo_hydro-like"/>
</dbReference>
<proteinExistence type="predicted"/>
<name>A0ABR6PCI8_9SPHI</name>
<dbReference type="PANTHER" id="PTHR43264:SF1">
    <property type="entry name" value="INOSINE_URIDINE-PREFERRING NUCLEOSIDE HYDROLASE DOMAIN-CONTAINING PROTEIN"/>
    <property type="match status" value="1"/>
</dbReference>
<dbReference type="Proteomes" id="UP000541583">
    <property type="component" value="Unassembled WGS sequence"/>
</dbReference>
<feature type="domain" description="Inosine/uridine-preferring nucleoside hydrolase" evidence="2">
    <location>
        <begin position="27"/>
        <end position="274"/>
    </location>
</feature>
<evidence type="ECO:0000259" key="2">
    <source>
        <dbReference type="Pfam" id="PF01156"/>
    </source>
</evidence>
<organism evidence="3 4">
    <name type="scientific">Mucilaginibacter lappiensis</name>
    <dbReference type="NCBI Taxonomy" id="354630"/>
    <lineage>
        <taxon>Bacteria</taxon>
        <taxon>Pseudomonadati</taxon>
        <taxon>Bacteroidota</taxon>
        <taxon>Sphingobacteriia</taxon>
        <taxon>Sphingobacteriales</taxon>
        <taxon>Sphingobacteriaceae</taxon>
        <taxon>Mucilaginibacter</taxon>
    </lineage>
</organism>
<comment type="caution">
    <text evidence="3">The sequence shown here is derived from an EMBL/GenBank/DDBJ whole genome shotgun (WGS) entry which is preliminary data.</text>
</comment>
<dbReference type="EMBL" id="JACHCB010000001">
    <property type="protein sequence ID" value="MBB6107477.1"/>
    <property type="molecule type" value="Genomic_DNA"/>
</dbReference>
<feature type="chain" id="PRO_5045320808" evidence="1">
    <location>
        <begin position="21"/>
        <end position="329"/>
    </location>
</feature>
<dbReference type="InterPro" id="IPR001910">
    <property type="entry name" value="Inosine/uridine_hydrolase_dom"/>
</dbReference>
<dbReference type="Gene3D" id="3.90.245.10">
    <property type="entry name" value="Ribonucleoside hydrolase-like"/>
    <property type="match status" value="1"/>
</dbReference>
<dbReference type="SUPFAM" id="SSF53590">
    <property type="entry name" value="Nucleoside hydrolase"/>
    <property type="match status" value="1"/>
</dbReference>
<accession>A0ABR6PCI8</accession>
<sequence>MKYKIISLLLTMMLGTFAFAQQQPKSIILDTDIGPDYDDVGAMAILHTLADKGECRILATIASNQYNNIAPVLSVLNTYFKRPGIPIGVVRGKAVNIPCGQKWDSLIVARYPHRIKNNDEAEDATTLYRKILAAQPDQSVTIVTIGFMTNMANLLQSKPDKASPLSGAALVKKKVKLLVSMAACFNQKMGMFKEFNVEKDSVSSKITFDNWPGPIIFSGFEIGEKIHTGLPVVRDKSIVHSPVKDVFQKCIPLDPNDAKGRMSWDETAVLIAVRGYEKYFSVVKGKIICNSNGSNLWDKTGTRDRYLVLKMPIPQIEAVLNTLMMHQPM</sequence>
<dbReference type="RefSeq" id="WP_076370213.1">
    <property type="nucleotide sequence ID" value="NZ_FTMG01000001.1"/>
</dbReference>
<evidence type="ECO:0000256" key="1">
    <source>
        <dbReference type="SAM" id="SignalP"/>
    </source>
</evidence>